<reference evidence="2" key="1">
    <citation type="submission" date="2024-06" db="EMBL/GenBank/DDBJ databases">
        <title>Sequencing and assembly of the genome of Dyadobacter sp. strain 676, a symbiont of Cyamopsis tetragonoloba.</title>
        <authorList>
            <person name="Guro P."/>
            <person name="Sazanova A."/>
            <person name="Kuznetsova I."/>
            <person name="Belimov A."/>
            <person name="Safronova V."/>
        </authorList>
    </citation>
    <scope>NUCLEOTIDE SEQUENCE</scope>
    <source>
        <strain evidence="2">676</strain>
    </source>
</reference>
<dbReference type="Pfam" id="PF00483">
    <property type="entry name" value="NTP_transferase"/>
    <property type="match status" value="1"/>
</dbReference>
<dbReference type="Gene3D" id="3.90.550.10">
    <property type="entry name" value="Spore Coat Polysaccharide Biosynthesis Protein SpsA, Chain A"/>
    <property type="match status" value="1"/>
</dbReference>
<dbReference type="AlphaFoldDB" id="A0AAU8FRB0"/>
<dbReference type="InterPro" id="IPR050486">
    <property type="entry name" value="Mannose-1P_guanyltransferase"/>
</dbReference>
<evidence type="ECO:0000259" key="1">
    <source>
        <dbReference type="Pfam" id="PF00483"/>
    </source>
</evidence>
<organism evidence="2">
    <name type="scientific">Dyadobacter sp. 676</name>
    <dbReference type="NCBI Taxonomy" id="3088362"/>
    <lineage>
        <taxon>Bacteria</taxon>
        <taxon>Pseudomonadati</taxon>
        <taxon>Bacteroidota</taxon>
        <taxon>Cytophagia</taxon>
        <taxon>Cytophagales</taxon>
        <taxon>Spirosomataceae</taxon>
        <taxon>Dyadobacter</taxon>
    </lineage>
</organism>
<proteinExistence type="predicted"/>
<dbReference type="PANTHER" id="PTHR22572">
    <property type="entry name" value="SUGAR-1-PHOSPHATE GUANYL TRANSFERASE"/>
    <property type="match status" value="1"/>
</dbReference>
<gene>
    <name evidence="2" type="ORF">ABV298_06630</name>
</gene>
<accession>A0AAU8FRB0</accession>
<dbReference type="SUPFAM" id="SSF53448">
    <property type="entry name" value="Nucleotide-diphospho-sugar transferases"/>
    <property type="match status" value="1"/>
</dbReference>
<dbReference type="InterPro" id="IPR029044">
    <property type="entry name" value="Nucleotide-diphossugar_trans"/>
</dbReference>
<sequence length="245" mass="27325">MHWNTDMGRWPLNVVIMAGGKGTRLKPLTDNTHKSLISVAGKPIVRHLIDHLAAHGLHDIHISVGHLSEQIIEYLGDGGELGISIRYIRERIPMGSIGAMTLKQRWQQEHFLVINGDIYSNFDIGSFCTEYFARNADMAVLAVPNVVKVPYGVLEMVTDGQISRFSEKPDYEFMVNAGVYIFNGKVLNLMPKGIAYEGWQLIQAALHAGLHVAGIPQTKGYWIDIGSMETLRKAQEMSRIDVPSE</sequence>
<dbReference type="InterPro" id="IPR005835">
    <property type="entry name" value="NTP_transferase_dom"/>
</dbReference>
<feature type="domain" description="Nucleotidyl transferase" evidence="1">
    <location>
        <begin position="14"/>
        <end position="236"/>
    </location>
</feature>
<dbReference type="EMBL" id="CP159289">
    <property type="protein sequence ID" value="XCH26073.1"/>
    <property type="molecule type" value="Genomic_DNA"/>
</dbReference>
<protein>
    <submittedName>
        <fullName evidence="2">Sugar phosphate nucleotidyltransferase</fullName>
    </submittedName>
</protein>
<name>A0AAU8FRB0_9BACT</name>
<dbReference type="RefSeq" id="WP_353721371.1">
    <property type="nucleotide sequence ID" value="NZ_CP159289.1"/>
</dbReference>
<evidence type="ECO:0000313" key="2">
    <source>
        <dbReference type="EMBL" id="XCH26073.1"/>
    </source>
</evidence>